<evidence type="ECO:0000313" key="1">
    <source>
        <dbReference type="EMBL" id="SAK98445.1"/>
    </source>
</evidence>
<protein>
    <submittedName>
        <fullName evidence="1">Uncharacterized protein</fullName>
    </submittedName>
</protein>
<dbReference type="RefSeq" id="WP_061179721.1">
    <property type="nucleotide sequence ID" value="NZ_FCOE02000050.1"/>
</dbReference>
<accession>A0A158DV21</accession>
<proteinExistence type="predicted"/>
<dbReference type="EMBL" id="FCOE02000050">
    <property type="protein sequence ID" value="SAK98445.1"/>
    <property type="molecule type" value="Genomic_DNA"/>
</dbReference>
<keyword evidence="2" id="KW-1185">Reference proteome</keyword>
<comment type="caution">
    <text evidence="1">The sequence shown here is derived from an EMBL/GenBank/DDBJ whole genome shotgun (WGS) entry which is preliminary data.</text>
</comment>
<dbReference type="AlphaFoldDB" id="A0A158DV21"/>
<evidence type="ECO:0000313" key="2">
    <source>
        <dbReference type="Proteomes" id="UP000054911"/>
    </source>
</evidence>
<reference evidence="1" key="1">
    <citation type="submission" date="2016-01" db="EMBL/GenBank/DDBJ databases">
        <authorList>
            <person name="Peeters C."/>
        </authorList>
    </citation>
    <scope>NUCLEOTIDE SEQUENCE [LARGE SCALE GENOMIC DNA]</scope>
    <source>
        <strain evidence="1">LMG 29323</strain>
    </source>
</reference>
<name>A0A158DV21_9BURK</name>
<gene>
    <name evidence="1" type="ORF">AWB80_07521</name>
</gene>
<dbReference type="Proteomes" id="UP000054911">
    <property type="component" value="Unassembled WGS sequence"/>
</dbReference>
<dbReference type="OrthoDB" id="9132716at2"/>
<organism evidence="1 2">
    <name type="scientific">Caballeronia pedi</name>
    <dbReference type="NCBI Taxonomy" id="1777141"/>
    <lineage>
        <taxon>Bacteria</taxon>
        <taxon>Pseudomonadati</taxon>
        <taxon>Pseudomonadota</taxon>
        <taxon>Betaproteobacteria</taxon>
        <taxon>Burkholderiales</taxon>
        <taxon>Burkholderiaceae</taxon>
        <taxon>Caballeronia</taxon>
    </lineage>
</organism>
<sequence>MPDYYELPELPGKKFFRCDRYNANLSTETCADNWRAGNHEGIESRLRCKVCPLGALHAGETAASMSPLKGMLICGRCHTGAARLIAKHLCVSCYNRQREYVIGRNAKGTRPTKLAPLDARRIRYMSGNSPKILALNLSVDTEELIITALRDSKDKVRFGFLGDIRGIPAQLRLW</sequence>
<dbReference type="STRING" id="1777141.AWB80_07521"/>